<dbReference type="EMBL" id="CP018228">
    <property type="protein sequence ID" value="API52717.1"/>
    <property type="molecule type" value="Genomic_DNA"/>
</dbReference>
<reference evidence="1 2" key="1">
    <citation type="submission" date="2016-11" db="EMBL/GenBank/DDBJ databases">
        <title>Rhizobium leguminosarum bv. viciae strain Vaf12 isolated from Vavilovia formosa root nodules from Russia, Dagestan.</title>
        <authorList>
            <person name="Kimeklis A."/>
        </authorList>
    </citation>
    <scope>NUCLEOTIDE SEQUENCE [LARGE SCALE GENOMIC DNA]</scope>
    <source>
        <strain evidence="1 2">Vaf-108</strain>
    </source>
</reference>
<gene>
    <name evidence="1" type="ORF">BMW22_14800</name>
</gene>
<dbReference type="AlphaFoldDB" id="A0A1L3ZAS4"/>
<protein>
    <submittedName>
        <fullName evidence="1">Uncharacterized protein</fullName>
    </submittedName>
</protein>
<evidence type="ECO:0000313" key="1">
    <source>
        <dbReference type="EMBL" id="API52717.1"/>
    </source>
</evidence>
<organism evidence="1 2">
    <name type="scientific">Rhizobium leguminosarum</name>
    <dbReference type="NCBI Taxonomy" id="384"/>
    <lineage>
        <taxon>Bacteria</taxon>
        <taxon>Pseudomonadati</taxon>
        <taxon>Pseudomonadota</taxon>
        <taxon>Alphaproteobacteria</taxon>
        <taxon>Hyphomicrobiales</taxon>
        <taxon>Rhizobiaceae</taxon>
        <taxon>Rhizobium/Agrobacterium group</taxon>
        <taxon>Rhizobium</taxon>
    </lineage>
</organism>
<dbReference type="Proteomes" id="UP000183050">
    <property type="component" value="Chromosome"/>
</dbReference>
<sequence length="64" mass="7108">MRSFQIGSKEKVDAFWITPGSASHQAGWRQTWFASFAKSALVLGARVRRGLRPARDSPTVDCTI</sequence>
<accession>A0A1L3ZAS4</accession>
<name>A0A1L3ZAS4_RHILE</name>
<evidence type="ECO:0000313" key="2">
    <source>
        <dbReference type="Proteomes" id="UP000183050"/>
    </source>
</evidence>
<proteinExistence type="predicted"/>